<dbReference type="PANTHER" id="PTHR47926:SF523">
    <property type="entry name" value="DYW DOMAIN-CONTAINING PROTEIN"/>
    <property type="match status" value="1"/>
</dbReference>
<dbReference type="Pfam" id="PF13041">
    <property type="entry name" value="PPR_2"/>
    <property type="match status" value="2"/>
</dbReference>
<accession>A0ABD3INA7</accession>
<reference evidence="6 7" key="1">
    <citation type="submission" date="2024-11" db="EMBL/GenBank/DDBJ databases">
        <title>Chromosome-level genome assembly of Eucalyptus globulus Labill. provides insights into its genome evolution.</title>
        <authorList>
            <person name="Li X."/>
        </authorList>
    </citation>
    <scope>NUCLEOTIDE SEQUENCE [LARGE SCALE GENOMIC DNA]</scope>
    <source>
        <strain evidence="6">CL2024</strain>
        <tissue evidence="6">Fresh tender leaves</tissue>
    </source>
</reference>
<dbReference type="FunFam" id="1.25.40.10:FF:001030">
    <property type="entry name" value="Pentatricopeptide repeat-containing protein At1g09190"/>
    <property type="match status" value="1"/>
</dbReference>
<proteinExistence type="inferred from homology"/>
<dbReference type="FunFam" id="1.25.40.10:FF:001027">
    <property type="entry name" value="Pentatricopeptide repeat-containing protein At5g44230"/>
    <property type="match status" value="1"/>
</dbReference>
<keyword evidence="7" id="KW-1185">Reference proteome</keyword>
<feature type="repeat" description="PPR" evidence="4">
    <location>
        <begin position="319"/>
        <end position="349"/>
    </location>
</feature>
<dbReference type="EMBL" id="JBJKBG010000011">
    <property type="protein sequence ID" value="KAL3715069.1"/>
    <property type="molecule type" value="Genomic_DNA"/>
</dbReference>
<comment type="similarity">
    <text evidence="3">Belongs to the PPR family. PCMP-E subfamily.</text>
</comment>
<dbReference type="InterPro" id="IPR032867">
    <property type="entry name" value="DYW_dom"/>
</dbReference>
<feature type="repeat" description="PPR" evidence="4">
    <location>
        <begin position="185"/>
        <end position="219"/>
    </location>
</feature>
<dbReference type="PANTHER" id="PTHR47926">
    <property type="entry name" value="PENTATRICOPEPTIDE REPEAT-CONTAINING PROTEIN"/>
    <property type="match status" value="1"/>
</dbReference>
<evidence type="ECO:0000256" key="3">
    <source>
        <dbReference type="ARBA" id="ARBA00061659"/>
    </source>
</evidence>
<feature type="domain" description="DYW" evidence="5">
    <location>
        <begin position="566"/>
        <end position="658"/>
    </location>
</feature>
<dbReference type="FunFam" id="1.25.40.10:FF:000280">
    <property type="entry name" value="Pentatricopeptide repeat-containing protein"/>
    <property type="match status" value="1"/>
</dbReference>
<name>A0ABD3INA7_EUCGL</name>
<feature type="repeat" description="PPR" evidence="4">
    <location>
        <begin position="350"/>
        <end position="384"/>
    </location>
</feature>
<comment type="caution">
    <text evidence="6">The sequence shown here is derived from an EMBL/GenBank/DDBJ whole genome shotgun (WGS) entry which is preliminary data.</text>
</comment>
<evidence type="ECO:0000313" key="7">
    <source>
        <dbReference type="Proteomes" id="UP001634007"/>
    </source>
</evidence>
<dbReference type="InterPro" id="IPR002885">
    <property type="entry name" value="PPR_rpt"/>
</dbReference>
<evidence type="ECO:0000313" key="6">
    <source>
        <dbReference type="EMBL" id="KAL3715069.1"/>
    </source>
</evidence>
<evidence type="ECO:0000256" key="4">
    <source>
        <dbReference type="PROSITE-ProRule" id="PRU00708"/>
    </source>
</evidence>
<gene>
    <name evidence="6" type="ORF">ACJRO7_006893</name>
</gene>
<organism evidence="6 7">
    <name type="scientific">Eucalyptus globulus</name>
    <name type="common">Tasmanian blue gum</name>
    <dbReference type="NCBI Taxonomy" id="34317"/>
    <lineage>
        <taxon>Eukaryota</taxon>
        <taxon>Viridiplantae</taxon>
        <taxon>Streptophyta</taxon>
        <taxon>Embryophyta</taxon>
        <taxon>Tracheophyta</taxon>
        <taxon>Spermatophyta</taxon>
        <taxon>Magnoliopsida</taxon>
        <taxon>eudicotyledons</taxon>
        <taxon>Gunneridae</taxon>
        <taxon>Pentapetalae</taxon>
        <taxon>rosids</taxon>
        <taxon>malvids</taxon>
        <taxon>Myrtales</taxon>
        <taxon>Myrtaceae</taxon>
        <taxon>Myrtoideae</taxon>
        <taxon>Eucalypteae</taxon>
        <taxon>Eucalyptus</taxon>
    </lineage>
</organism>
<dbReference type="Pfam" id="PF13812">
    <property type="entry name" value="PPR_3"/>
    <property type="match status" value="1"/>
</dbReference>
<dbReference type="PROSITE" id="PS51375">
    <property type="entry name" value="PPR"/>
    <property type="match status" value="5"/>
</dbReference>
<dbReference type="Pfam" id="PF14432">
    <property type="entry name" value="DYW_deaminase"/>
    <property type="match status" value="1"/>
</dbReference>
<feature type="repeat" description="PPR" evidence="4">
    <location>
        <begin position="114"/>
        <end position="148"/>
    </location>
</feature>
<dbReference type="AlphaFoldDB" id="A0ABD3INA7"/>
<dbReference type="InterPro" id="IPR011990">
    <property type="entry name" value="TPR-like_helical_dom_sf"/>
</dbReference>
<dbReference type="Proteomes" id="UP001634007">
    <property type="component" value="Unassembled WGS sequence"/>
</dbReference>
<evidence type="ECO:0000256" key="1">
    <source>
        <dbReference type="ARBA" id="ARBA00006643"/>
    </source>
</evidence>
<dbReference type="Pfam" id="PF01535">
    <property type="entry name" value="PPR"/>
    <property type="match status" value="3"/>
</dbReference>
<feature type="repeat" description="PPR" evidence="4">
    <location>
        <begin position="247"/>
        <end position="281"/>
    </location>
</feature>
<dbReference type="InterPro" id="IPR046848">
    <property type="entry name" value="E_motif"/>
</dbReference>
<dbReference type="FunFam" id="1.25.40.10:FF:000031">
    <property type="entry name" value="Pentatricopeptide repeat-containing protein mitochondrial"/>
    <property type="match status" value="1"/>
</dbReference>
<evidence type="ECO:0000259" key="5">
    <source>
        <dbReference type="Pfam" id="PF14432"/>
    </source>
</evidence>
<dbReference type="Pfam" id="PF20431">
    <property type="entry name" value="E_motif"/>
    <property type="match status" value="1"/>
</dbReference>
<dbReference type="Gene3D" id="1.25.40.10">
    <property type="entry name" value="Tetratricopeptide repeat domain"/>
    <property type="match status" value="3"/>
</dbReference>
<keyword evidence="2" id="KW-0677">Repeat</keyword>
<dbReference type="NCBIfam" id="TIGR00756">
    <property type="entry name" value="PPR"/>
    <property type="match status" value="5"/>
</dbReference>
<sequence length="658" mass="72686">MVAFCRSFSTARSSLRSVLPGQLSLHAADGDLRRPYGYSFPFFEDRQQLETRLVSLLDGCRGLPQLKQVHAHLYRKGLDQCCYVVTKLVRTLTELGVPVGSYPRAVFRQVERPNPFLYTALIRGYAAQGPFGESVGLYASMREEGVGPVSFTFTALLKACGAALDLNLGRQVHAQTMLIGGFGSDLYVGNSLIGMYVSCGDLGSGRKVFDEMLHRDVISWTTLIVAYTKTGDMASAGDLFDGLPVKDMVAWTAMVTGFAQNGKPREALWFFERMQDARVETDEVTLASVISACAQLGASKYAKWVRDVATKSGLEPTENVVVGSAMVDMYSKCGNIEDAYMIFKGMKKRNVYTYSSMILGFAIHGLARAAMQLFDEMVETATKPNKVTFIGVLVACSHGGMVDQGKKIFSSMEERYGVVPDGDHYACMVDLLGRAGHLNEAFKLTETMPLKPHGGVWGALLGACRIHRNPDIAQIAASHLFELEPHAIGNYMVLCNIFASVGRWDDVSNVRKLVRGKGLKKNPGCSWFESEKGEIHEFFAGETKHPRSSEINKVLEDLLERLKGHGYQQILSSVAYDVSEDDKKRILMAHSEKLALAFGLLDSSENCPIRIMKNLRICEDCHSFMCAVSHIIGRAIIVRDNVRFHHFNGGTCSCGNFW</sequence>
<comment type="similarity">
    <text evidence="1">Belongs to the PPR family. PCMP-H subfamily.</text>
</comment>
<protein>
    <recommendedName>
        <fullName evidence="5">DYW domain-containing protein</fullName>
    </recommendedName>
</protein>
<evidence type="ECO:0000256" key="2">
    <source>
        <dbReference type="ARBA" id="ARBA00022737"/>
    </source>
</evidence>
<dbReference type="InterPro" id="IPR046960">
    <property type="entry name" value="PPR_At4g14850-like_plant"/>
</dbReference>